<dbReference type="Pfam" id="PF00561">
    <property type="entry name" value="Abhydrolase_1"/>
    <property type="match status" value="1"/>
</dbReference>
<dbReference type="InterPro" id="IPR029058">
    <property type="entry name" value="AB_hydrolase_fold"/>
</dbReference>
<dbReference type="SUPFAM" id="SSF53474">
    <property type="entry name" value="alpha/beta-Hydrolases"/>
    <property type="match status" value="1"/>
</dbReference>
<feature type="domain" description="AB hydrolase-1" evidence="3">
    <location>
        <begin position="52"/>
        <end position="165"/>
    </location>
</feature>
<dbReference type="EMBL" id="LATX01001054">
    <property type="protein sequence ID" value="KTB43883.1"/>
    <property type="molecule type" value="Genomic_DNA"/>
</dbReference>
<dbReference type="GO" id="GO:0016787">
    <property type="term" value="F:hydrolase activity"/>
    <property type="evidence" value="ECO:0007669"/>
    <property type="project" value="UniProtKB-KW"/>
</dbReference>
<dbReference type="PANTHER" id="PTHR43329">
    <property type="entry name" value="EPOXIDE HYDROLASE"/>
    <property type="match status" value="1"/>
</dbReference>
<evidence type="ECO:0000313" key="4">
    <source>
        <dbReference type="EMBL" id="KTB43883.1"/>
    </source>
</evidence>
<accession>A0A0W0G5Q7</accession>
<sequence>MCQSPPDEPGWPQSTPTTDISTRFVHLDDLECHVLEAIPKNLPSHPSESKCPLLLLLHGFPELCYSWRKVIVPLCEAGYHVVAPDQRGFGRTSMGDGGRIRFEDDLAPFRMLNLVKDIVALVYALGYDSAAAVIGHDFGSLVAGYCALIRPDLFRSVVMMSAPFPGAPSLPVPSQSNSAPSLGSMAVSLREQLASLAPSRKHYTLYFSTAEANEQMLKPPGGLHSFLRHYFHAKSANWEGNVRNIPHRLSSPSVVHLATLPRYYIMLRDETMPEAVKGCLKSRGENTSDEPDATLAWLPDDQLAVYTKEYERTGFQGGLNWYRCMTDAKWSLELQVFSGKRIVVPGMFISGKQDWGTYQSPGAAESMRDHICERMDAEDFVLIEGAGHWVQQERSSEVVKHISRFLEKARRK</sequence>
<dbReference type="AlphaFoldDB" id="A0A0W0G5Q7"/>
<comment type="caution">
    <text evidence="4">The sequence shown here is derived from an EMBL/GenBank/DDBJ whole genome shotgun (WGS) entry which is preliminary data.</text>
</comment>
<evidence type="ECO:0000256" key="1">
    <source>
        <dbReference type="ARBA" id="ARBA00022801"/>
    </source>
</evidence>
<organism evidence="4 5">
    <name type="scientific">Moniliophthora roreri</name>
    <name type="common">Frosty pod rot fungus</name>
    <name type="synonym">Monilia roreri</name>
    <dbReference type="NCBI Taxonomy" id="221103"/>
    <lineage>
        <taxon>Eukaryota</taxon>
        <taxon>Fungi</taxon>
        <taxon>Dikarya</taxon>
        <taxon>Basidiomycota</taxon>
        <taxon>Agaricomycotina</taxon>
        <taxon>Agaricomycetes</taxon>
        <taxon>Agaricomycetidae</taxon>
        <taxon>Agaricales</taxon>
        <taxon>Marasmiineae</taxon>
        <taxon>Marasmiaceae</taxon>
        <taxon>Moniliophthora</taxon>
    </lineage>
</organism>
<protein>
    <submittedName>
        <fullName evidence="4">Putative alpha/beta-hydrolase</fullName>
    </submittedName>
</protein>
<keyword evidence="1 4" id="KW-0378">Hydrolase</keyword>
<evidence type="ECO:0000313" key="5">
    <source>
        <dbReference type="Proteomes" id="UP000054988"/>
    </source>
</evidence>
<dbReference type="InterPro" id="IPR000639">
    <property type="entry name" value="Epox_hydrolase-like"/>
</dbReference>
<proteinExistence type="inferred from homology"/>
<dbReference type="eggNOG" id="KOG4178">
    <property type="taxonomic scope" value="Eukaryota"/>
</dbReference>
<evidence type="ECO:0000256" key="2">
    <source>
        <dbReference type="ARBA" id="ARBA00038334"/>
    </source>
</evidence>
<dbReference type="PRINTS" id="PR00412">
    <property type="entry name" value="EPOXHYDRLASE"/>
</dbReference>
<gene>
    <name evidence="4" type="ORF">WG66_3544</name>
</gene>
<reference evidence="4 5" key="1">
    <citation type="submission" date="2015-12" db="EMBL/GenBank/DDBJ databases">
        <title>Draft genome sequence of Moniliophthora roreri, the causal agent of frosty pod rot of cacao.</title>
        <authorList>
            <person name="Aime M.C."/>
            <person name="Diaz-Valderrama J.R."/>
            <person name="Kijpornyongpan T."/>
            <person name="Phillips-Mora W."/>
        </authorList>
    </citation>
    <scope>NUCLEOTIDE SEQUENCE [LARGE SCALE GENOMIC DNA]</scope>
    <source>
        <strain evidence="4 5">MCA 2952</strain>
    </source>
</reference>
<dbReference type="Gene3D" id="3.40.50.1820">
    <property type="entry name" value="alpha/beta hydrolase"/>
    <property type="match status" value="1"/>
</dbReference>
<evidence type="ECO:0000259" key="3">
    <source>
        <dbReference type="Pfam" id="PF00561"/>
    </source>
</evidence>
<dbReference type="InterPro" id="IPR000073">
    <property type="entry name" value="AB_hydrolase_1"/>
</dbReference>
<comment type="similarity">
    <text evidence="2">Belongs to the AB hydrolase superfamily. Epoxide hydrolase family.</text>
</comment>
<name>A0A0W0G5Q7_MONRR</name>
<dbReference type="Proteomes" id="UP000054988">
    <property type="component" value="Unassembled WGS sequence"/>
</dbReference>